<organism evidence="5 6">
    <name type="scientific">Coptis chinensis</name>
    <dbReference type="NCBI Taxonomy" id="261450"/>
    <lineage>
        <taxon>Eukaryota</taxon>
        <taxon>Viridiplantae</taxon>
        <taxon>Streptophyta</taxon>
        <taxon>Embryophyta</taxon>
        <taxon>Tracheophyta</taxon>
        <taxon>Spermatophyta</taxon>
        <taxon>Magnoliopsida</taxon>
        <taxon>Ranunculales</taxon>
        <taxon>Ranunculaceae</taxon>
        <taxon>Coptidoideae</taxon>
        <taxon>Coptis</taxon>
    </lineage>
</organism>
<keyword evidence="2" id="KW-0804">Transcription</keyword>
<dbReference type="GO" id="GO:0046983">
    <property type="term" value="F:protein dimerization activity"/>
    <property type="evidence" value="ECO:0007669"/>
    <property type="project" value="InterPro"/>
</dbReference>
<feature type="region of interest" description="Disordered" evidence="3">
    <location>
        <begin position="1"/>
        <end position="33"/>
    </location>
</feature>
<dbReference type="InterPro" id="IPR011598">
    <property type="entry name" value="bHLH_dom"/>
</dbReference>
<gene>
    <name evidence="5" type="ORF">IFM89_012598</name>
</gene>
<dbReference type="GO" id="GO:0003700">
    <property type="term" value="F:DNA-binding transcription factor activity"/>
    <property type="evidence" value="ECO:0007669"/>
    <property type="project" value="InterPro"/>
</dbReference>
<dbReference type="PANTHER" id="PTHR46772">
    <property type="entry name" value="BHLH DOMAIN-CONTAINING PROTEIN"/>
    <property type="match status" value="1"/>
</dbReference>
<evidence type="ECO:0000256" key="3">
    <source>
        <dbReference type="SAM" id="MobiDB-lite"/>
    </source>
</evidence>
<dbReference type="AlphaFoldDB" id="A0A835IMG1"/>
<keyword evidence="1" id="KW-0805">Transcription regulation</keyword>
<protein>
    <recommendedName>
        <fullName evidence="4">BHLH domain-containing protein</fullName>
    </recommendedName>
</protein>
<evidence type="ECO:0000313" key="5">
    <source>
        <dbReference type="EMBL" id="KAF9620421.1"/>
    </source>
</evidence>
<dbReference type="EMBL" id="JADFTS010000002">
    <property type="protein sequence ID" value="KAF9620421.1"/>
    <property type="molecule type" value="Genomic_DNA"/>
</dbReference>
<evidence type="ECO:0000313" key="6">
    <source>
        <dbReference type="Proteomes" id="UP000631114"/>
    </source>
</evidence>
<dbReference type="Proteomes" id="UP000631114">
    <property type="component" value="Unassembled WGS sequence"/>
</dbReference>
<dbReference type="InterPro" id="IPR036638">
    <property type="entry name" value="HLH_DNA-bd_sf"/>
</dbReference>
<keyword evidence="6" id="KW-1185">Reference proteome</keyword>
<sequence length="241" mass="27295">MKEAAAATPRAKPSTSVGIDAKERHKLGERERRKEMRELVLSLHSLLPHSNLVKKEQSSVLSELIKYLPLASARLQSLQEQRDSVRSAMTTDPVVFKETSLDSGDSDIRIMAELSSSVSIRVRGDRVTVSLSYAQGTSKTLSLSAALDELEAHQLQLIRATHCHDGSKMLLHYESKRNLYIWNISDLQWIREISKFVKGKARRIILQASKLEEIEEEIISPIRWIRSTSHLPCTPPLIIFF</sequence>
<evidence type="ECO:0000259" key="4">
    <source>
        <dbReference type="PROSITE" id="PS50888"/>
    </source>
</evidence>
<dbReference type="GO" id="GO:0009960">
    <property type="term" value="P:endosperm development"/>
    <property type="evidence" value="ECO:0007669"/>
    <property type="project" value="InterPro"/>
</dbReference>
<proteinExistence type="predicted"/>
<dbReference type="PROSITE" id="PS50888">
    <property type="entry name" value="BHLH"/>
    <property type="match status" value="1"/>
</dbReference>
<dbReference type="InterPro" id="IPR044278">
    <property type="entry name" value="BHLH95-like"/>
</dbReference>
<dbReference type="Gene3D" id="4.10.280.10">
    <property type="entry name" value="Helix-loop-helix DNA-binding domain"/>
    <property type="match status" value="1"/>
</dbReference>
<evidence type="ECO:0000256" key="2">
    <source>
        <dbReference type="ARBA" id="ARBA00023163"/>
    </source>
</evidence>
<comment type="caution">
    <text evidence="5">The sequence shown here is derived from an EMBL/GenBank/DDBJ whole genome shotgun (WGS) entry which is preliminary data.</text>
</comment>
<accession>A0A835IMG1</accession>
<feature type="compositionally biased region" description="Basic and acidic residues" evidence="3">
    <location>
        <begin position="20"/>
        <end position="33"/>
    </location>
</feature>
<feature type="domain" description="BHLH" evidence="4">
    <location>
        <begin position="20"/>
        <end position="71"/>
    </location>
</feature>
<name>A0A835IMG1_9MAGN</name>
<reference evidence="5 6" key="1">
    <citation type="submission" date="2020-10" db="EMBL/GenBank/DDBJ databases">
        <title>The Coptis chinensis genome and diversification of protoberbering-type alkaloids.</title>
        <authorList>
            <person name="Wang B."/>
            <person name="Shu S."/>
            <person name="Song C."/>
            <person name="Liu Y."/>
        </authorList>
    </citation>
    <scope>NUCLEOTIDE SEQUENCE [LARGE SCALE GENOMIC DNA]</scope>
    <source>
        <strain evidence="5">HL-2020</strain>
        <tissue evidence="5">Leaf</tissue>
    </source>
</reference>
<dbReference type="PANTHER" id="PTHR46772:SF8">
    <property type="entry name" value="TRANSCRIPTION FACTOR BHLH95"/>
    <property type="match status" value="1"/>
</dbReference>
<dbReference type="SUPFAM" id="SSF47459">
    <property type="entry name" value="HLH, helix-loop-helix DNA-binding domain"/>
    <property type="match status" value="1"/>
</dbReference>
<evidence type="ECO:0000256" key="1">
    <source>
        <dbReference type="ARBA" id="ARBA00023015"/>
    </source>
</evidence>